<protein>
    <submittedName>
        <fullName evidence="2">Uncharacterized protein</fullName>
    </submittedName>
</protein>
<dbReference type="Proteomes" id="UP000007015">
    <property type="component" value="Chromosome 5"/>
</dbReference>
<evidence type="ECO:0000313" key="3">
    <source>
        <dbReference type="Proteomes" id="UP000007015"/>
    </source>
</evidence>
<accession>A2Y6U1</accession>
<name>A2Y6U1_ORYSI</name>
<sequence length="171" mass="19090">MDVLAWRVAVSSLCDAANDHRRYHLPHASSSPSSSRRTPECHFSASVHRHQIRPGHQPSRPPRGRRPNARRPRRATGETVHRAPSHVEIRRRPHLAADIHDTFAGGVVIFPTLVDKLFEENAEASPLDTLHAVVEYAGNCRSSRSRRQAIPDPGGHVGANATVDRIYMFHC</sequence>
<dbReference type="AlphaFoldDB" id="A2Y6U1"/>
<keyword evidence="3" id="KW-1185">Reference proteome</keyword>
<feature type="compositionally biased region" description="Basic and acidic residues" evidence="1">
    <location>
        <begin position="75"/>
        <end position="85"/>
    </location>
</feature>
<organism evidence="2 3">
    <name type="scientific">Oryza sativa subsp. indica</name>
    <name type="common">Rice</name>
    <dbReference type="NCBI Taxonomy" id="39946"/>
    <lineage>
        <taxon>Eukaryota</taxon>
        <taxon>Viridiplantae</taxon>
        <taxon>Streptophyta</taxon>
        <taxon>Embryophyta</taxon>
        <taxon>Tracheophyta</taxon>
        <taxon>Spermatophyta</taxon>
        <taxon>Magnoliopsida</taxon>
        <taxon>Liliopsida</taxon>
        <taxon>Poales</taxon>
        <taxon>Poaceae</taxon>
        <taxon>BOP clade</taxon>
        <taxon>Oryzoideae</taxon>
        <taxon>Oryzeae</taxon>
        <taxon>Oryzinae</taxon>
        <taxon>Oryza</taxon>
        <taxon>Oryza sativa</taxon>
    </lineage>
</organism>
<dbReference type="Gramene" id="BGIOSGA020248-TA">
    <property type="protein sequence ID" value="BGIOSGA020248-PA"/>
    <property type="gene ID" value="BGIOSGA020248"/>
</dbReference>
<dbReference type="HOGENOM" id="CLU_1565429_0_0_1"/>
<feature type="region of interest" description="Disordered" evidence="1">
    <location>
        <begin position="23"/>
        <end position="85"/>
    </location>
</feature>
<feature type="compositionally biased region" description="Basic residues" evidence="1">
    <location>
        <begin position="62"/>
        <end position="74"/>
    </location>
</feature>
<evidence type="ECO:0000256" key="1">
    <source>
        <dbReference type="SAM" id="MobiDB-lite"/>
    </source>
</evidence>
<dbReference type="EMBL" id="CM000130">
    <property type="protein sequence ID" value="EAY98801.1"/>
    <property type="molecule type" value="Genomic_DNA"/>
</dbReference>
<evidence type="ECO:0000313" key="2">
    <source>
        <dbReference type="EMBL" id="EAY98801.1"/>
    </source>
</evidence>
<dbReference type="OMA" id="RRTPECH"/>
<reference evidence="2 3" key="1">
    <citation type="journal article" date="2005" name="PLoS Biol.">
        <title>The genomes of Oryza sativa: a history of duplications.</title>
        <authorList>
            <person name="Yu J."/>
            <person name="Wang J."/>
            <person name="Lin W."/>
            <person name="Li S."/>
            <person name="Li H."/>
            <person name="Zhou J."/>
            <person name="Ni P."/>
            <person name="Dong W."/>
            <person name="Hu S."/>
            <person name="Zeng C."/>
            <person name="Zhang J."/>
            <person name="Zhang Y."/>
            <person name="Li R."/>
            <person name="Xu Z."/>
            <person name="Li S."/>
            <person name="Li X."/>
            <person name="Zheng H."/>
            <person name="Cong L."/>
            <person name="Lin L."/>
            <person name="Yin J."/>
            <person name="Geng J."/>
            <person name="Li G."/>
            <person name="Shi J."/>
            <person name="Liu J."/>
            <person name="Lv H."/>
            <person name="Li J."/>
            <person name="Wang J."/>
            <person name="Deng Y."/>
            <person name="Ran L."/>
            <person name="Shi X."/>
            <person name="Wang X."/>
            <person name="Wu Q."/>
            <person name="Li C."/>
            <person name="Ren X."/>
            <person name="Wang J."/>
            <person name="Wang X."/>
            <person name="Li D."/>
            <person name="Liu D."/>
            <person name="Zhang X."/>
            <person name="Ji Z."/>
            <person name="Zhao W."/>
            <person name="Sun Y."/>
            <person name="Zhang Z."/>
            <person name="Bao J."/>
            <person name="Han Y."/>
            <person name="Dong L."/>
            <person name="Ji J."/>
            <person name="Chen P."/>
            <person name="Wu S."/>
            <person name="Liu J."/>
            <person name="Xiao Y."/>
            <person name="Bu D."/>
            <person name="Tan J."/>
            <person name="Yang L."/>
            <person name="Ye C."/>
            <person name="Zhang J."/>
            <person name="Xu J."/>
            <person name="Zhou Y."/>
            <person name="Yu Y."/>
            <person name="Zhang B."/>
            <person name="Zhuang S."/>
            <person name="Wei H."/>
            <person name="Liu B."/>
            <person name="Lei M."/>
            <person name="Yu H."/>
            <person name="Li Y."/>
            <person name="Xu H."/>
            <person name="Wei S."/>
            <person name="He X."/>
            <person name="Fang L."/>
            <person name="Zhang Z."/>
            <person name="Zhang Y."/>
            <person name="Huang X."/>
            <person name="Su Z."/>
            <person name="Tong W."/>
            <person name="Li J."/>
            <person name="Tong Z."/>
            <person name="Li S."/>
            <person name="Ye J."/>
            <person name="Wang L."/>
            <person name="Fang L."/>
            <person name="Lei T."/>
            <person name="Chen C."/>
            <person name="Chen H."/>
            <person name="Xu Z."/>
            <person name="Li H."/>
            <person name="Huang H."/>
            <person name="Zhang F."/>
            <person name="Xu H."/>
            <person name="Li N."/>
            <person name="Zhao C."/>
            <person name="Li S."/>
            <person name="Dong L."/>
            <person name="Huang Y."/>
            <person name="Li L."/>
            <person name="Xi Y."/>
            <person name="Qi Q."/>
            <person name="Li W."/>
            <person name="Zhang B."/>
            <person name="Hu W."/>
            <person name="Zhang Y."/>
            <person name="Tian X."/>
            <person name="Jiao Y."/>
            <person name="Liang X."/>
            <person name="Jin J."/>
            <person name="Gao L."/>
            <person name="Zheng W."/>
            <person name="Hao B."/>
            <person name="Liu S."/>
            <person name="Wang W."/>
            <person name="Yuan L."/>
            <person name="Cao M."/>
            <person name="McDermott J."/>
            <person name="Samudrala R."/>
            <person name="Wang J."/>
            <person name="Wong G.K."/>
            <person name="Yang H."/>
        </authorList>
    </citation>
    <scope>NUCLEOTIDE SEQUENCE [LARGE SCALE GENOMIC DNA]</scope>
    <source>
        <strain evidence="3">cv. 93-11</strain>
    </source>
</reference>
<gene>
    <name evidence="2" type="ORF">OsI_20744</name>
</gene>
<proteinExistence type="predicted"/>